<dbReference type="PANTHER" id="PTHR46082">
    <property type="entry name" value="ATP/GTP-BINDING PROTEIN-RELATED"/>
    <property type="match status" value="1"/>
</dbReference>
<dbReference type="EMBL" id="JBHSXS010000001">
    <property type="protein sequence ID" value="MFC6878892.1"/>
    <property type="molecule type" value="Genomic_DNA"/>
</dbReference>
<feature type="compositionally biased region" description="Low complexity" evidence="1">
    <location>
        <begin position="86"/>
        <end position="107"/>
    </location>
</feature>
<evidence type="ECO:0000256" key="1">
    <source>
        <dbReference type="SAM" id="MobiDB-lite"/>
    </source>
</evidence>
<dbReference type="InterPro" id="IPR027417">
    <property type="entry name" value="P-loop_NTPase"/>
</dbReference>
<reference evidence="3" key="1">
    <citation type="journal article" date="2019" name="Int. J. Syst. Evol. Microbiol.">
        <title>The Global Catalogue of Microorganisms (GCM) 10K type strain sequencing project: providing services to taxonomists for standard genome sequencing and annotation.</title>
        <authorList>
            <consortium name="The Broad Institute Genomics Platform"/>
            <consortium name="The Broad Institute Genome Sequencing Center for Infectious Disease"/>
            <person name="Wu L."/>
            <person name="Ma J."/>
        </authorList>
    </citation>
    <scope>NUCLEOTIDE SEQUENCE [LARGE SCALE GENOMIC DNA]</scope>
    <source>
        <strain evidence="3">JCM 3369</strain>
    </source>
</reference>
<comment type="caution">
    <text evidence="2">The sequence shown here is derived from an EMBL/GenBank/DDBJ whole genome shotgun (WGS) entry which is preliminary data.</text>
</comment>
<gene>
    <name evidence="2" type="ORF">ACFQKB_03850</name>
</gene>
<dbReference type="PRINTS" id="PR00364">
    <property type="entry name" value="DISEASERSIST"/>
</dbReference>
<organism evidence="2 3">
    <name type="scientific">Actinomadura yumaensis</name>
    <dbReference type="NCBI Taxonomy" id="111807"/>
    <lineage>
        <taxon>Bacteria</taxon>
        <taxon>Bacillati</taxon>
        <taxon>Actinomycetota</taxon>
        <taxon>Actinomycetes</taxon>
        <taxon>Streptosporangiales</taxon>
        <taxon>Thermomonosporaceae</taxon>
        <taxon>Actinomadura</taxon>
    </lineage>
</organism>
<dbReference type="Pfam" id="PF13424">
    <property type="entry name" value="TPR_12"/>
    <property type="match status" value="1"/>
</dbReference>
<evidence type="ECO:0000313" key="2">
    <source>
        <dbReference type="EMBL" id="MFC6878892.1"/>
    </source>
</evidence>
<proteinExistence type="predicted"/>
<dbReference type="Gene3D" id="3.40.50.300">
    <property type="entry name" value="P-loop containing nucleotide triphosphate hydrolases"/>
    <property type="match status" value="1"/>
</dbReference>
<dbReference type="SUPFAM" id="SSF48452">
    <property type="entry name" value="TPR-like"/>
    <property type="match status" value="2"/>
</dbReference>
<sequence>MGRLREPIDDNAPEALRDLAQRLRDAVDRAGFGAVRDVGEAAGLGHGTVADALSGGRAPTWRTVGRILQACDIRPDTAWRRAQENAKAAETAWKNAARTGRASGPPETTEPPPAPSRPGMFSIKPPFGELPARLRGRDGVAAVLRARLTEPTGRVQVLHGLGGCGKTTLALHLARLAREQGHRVFWLSALDRDRLITGMRETARELGASEEDVEDAWTGRTSAMDLVWRHLDASPRPWLLVIDNADDPAVLAAERGAPGDGTGWARATPGGLTLITSRVGSAETWGGEADCHHIEPLTPADGADVLIDLAGHAGTEHEARALAERLGGLPLALRLAGSYLARTARGAGLLRHRHDGSSRIRTFTAYTEVLGDVGTALLDAGAPQDGQHRRLVSRTWELSLDLLDAQNRPEARTLMRLLSCFAPAPFPVDLLDLPVLAAHGLLPDPPLADRVDDALEALVELSLLEVDETSPDLPCLVAHRLVLESNADRLRTAPPAERAAVRATAAALLERGGARAPELPANREWWRLLVPHVRRLAEEAPPDDPRLVAQAVEIGLGAIAYLWFNGKQEAAEGLILLLRRRAEVLEPEHPARLSLRHRYALAFLYDEEERTEYADVLRAQRDVLGADHPETLITHHNWAASLARAGARDDAERELRAVLAARTRVLGPANPYTVVTHSALAALLEERGDAGEANASDEEIERTGEDRRAVTMQRRHDRVHALDASGDHPEAEAACRSILADLEARGDTGASLYRDMKRALSRNLQTQKRFPEALAEIDGYIDLLADFCADGDPAVLQARHERGHLLRRMDDDAGAESEFRAVLATRHGLMDDDDPVVLKERHCLAHVLSDLGRHRDAADELRPVADAYDRRDGAEAGTARGARYCLATMLHRDGQWDEAHRSYAKVLAAETAVLGADHTETLVTRLDIAEVRHAAGVIDTATARTEYEAVLAAQLAAVGEDHANTRAARRALTRLETEDA</sequence>
<dbReference type="Gene3D" id="1.25.40.10">
    <property type="entry name" value="Tetratricopeptide repeat domain"/>
    <property type="match status" value="2"/>
</dbReference>
<dbReference type="PANTHER" id="PTHR46082:SF6">
    <property type="entry name" value="AAA+ ATPASE DOMAIN-CONTAINING PROTEIN-RELATED"/>
    <property type="match status" value="1"/>
</dbReference>
<evidence type="ECO:0000313" key="3">
    <source>
        <dbReference type="Proteomes" id="UP001596380"/>
    </source>
</evidence>
<protein>
    <submittedName>
        <fullName evidence="2">Tetratricopeptide repeat protein</fullName>
    </submittedName>
</protein>
<keyword evidence="3" id="KW-1185">Reference proteome</keyword>
<dbReference type="SUPFAM" id="SSF52540">
    <property type="entry name" value="P-loop containing nucleoside triphosphate hydrolases"/>
    <property type="match status" value="1"/>
</dbReference>
<name>A0ABW2CBA5_9ACTN</name>
<dbReference type="InterPro" id="IPR053137">
    <property type="entry name" value="NLR-like"/>
</dbReference>
<accession>A0ABW2CBA5</accession>
<dbReference type="InterPro" id="IPR011990">
    <property type="entry name" value="TPR-like_helical_dom_sf"/>
</dbReference>
<dbReference type="RefSeq" id="WP_160819599.1">
    <property type="nucleotide sequence ID" value="NZ_JBHSXE010000001.1"/>
</dbReference>
<dbReference type="Pfam" id="PF13374">
    <property type="entry name" value="TPR_10"/>
    <property type="match status" value="1"/>
</dbReference>
<dbReference type="Proteomes" id="UP001596380">
    <property type="component" value="Unassembled WGS sequence"/>
</dbReference>
<feature type="region of interest" description="Disordered" evidence="1">
    <location>
        <begin position="86"/>
        <end position="119"/>
    </location>
</feature>